<dbReference type="PATRIC" id="fig|1166016.3.peg.4710"/>
<dbReference type="Proteomes" id="UP000008044">
    <property type="component" value="Chromosome"/>
</dbReference>
<dbReference type="Proteomes" id="UP000269665">
    <property type="component" value="Unassembled WGS sequence"/>
</dbReference>
<evidence type="ECO:0000313" key="4">
    <source>
        <dbReference type="Proteomes" id="UP000008044"/>
    </source>
</evidence>
<reference evidence="1" key="2">
    <citation type="submission" date="2012-03" db="EMBL/GenBank/DDBJ databases">
        <authorList>
            <person name="Koskinen P."/>
            <person name="Laine P."/>
            <person name="Niemi O."/>
            <person name="Nykyri J."/>
            <person name="Harjunpaa H."/>
            <person name="Auvinen P."/>
            <person name="Paulin L."/>
            <person name="Pirhonen M."/>
            <person name="Palva T."/>
            <person name="Holm L."/>
        </authorList>
    </citation>
    <scope>NUCLEOTIDE SEQUENCE</scope>
    <source>
        <strain evidence="1">SCC3193</strain>
    </source>
</reference>
<name>A0A0H3ICA3_PECPM</name>
<accession>A0A0H3ICA3</accession>
<evidence type="ECO:0000313" key="6">
    <source>
        <dbReference type="Proteomes" id="UP001194579"/>
    </source>
</evidence>
<reference evidence="1 4" key="1">
    <citation type="journal article" date="2012" name="J. Bacteriol.">
        <title>Genome sequence of Pectobacterium sp. strain SCC3193.</title>
        <authorList>
            <person name="Koskinen J.P."/>
            <person name="Laine P."/>
            <person name="Niemi O."/>
            <person name="Nykyri J."/>
            <person name="Harjunpaa H."/>
            <person name="Auvinen P."/>
            <person name="Paulin L."/>
            <person name="Pirhonen M."/>
            <person name="Palva T."/>
            <person name="Holm L."/>
        </authorList>
    </citation>
    <scope>NUCLEOTIDE SEQUENCE [LARGE SCALE GENOMIC DNA]</scope>
    <source>
        <strain evidence="1 4">SCC3193</strain>
    </source>
</reference>
<dbReference type="HOGENOM" id="CLU_2059130_0_0_6"/>
<dbReference type="Proteomes" id="UP001194579">
    <property type="component" value="Unassembled WGS sequence"/>
</dbReference>
<sequence length="119" mass="13360">MSDIYIIDQGVQSGPFNQMQAEKELAEYLEKNRYANMKQAMNDVTFGRGKATGSYTYDGQPVLHASSGNSQKSVSIFFYHTETHDYLIAMGEHRTPTTYLLTDFGQKSGDFKIGKTISL</sequence>
<keyword evidence="6" id="KW-1185">Reference proteome</keyword>
<proteinExistence type="predicted"/>
<dbReference type="eggNOG" id="ENOG50319UR">
    <property type="taxonomic scope" value="Bacteria"/>
</dbReference>
<dbReference type="KEGG" id="ppar:A8F97_19110"/>
<dbReference type="AlphaFoldDB" id="A0A0H3ICA3"/>
<dbReference type="OrthoDB" id="4239793at2"/>
<gene>
    <name evidence="1" type="ordered locus">W5S_4647</name>
    <name evidence="3" type="ORF">C5E00_17240</name>
    <name evidence="2" type="ORF">F6Q06_15310</name>
</gene>
<dbReference type="GeneID" id="45851572"/>
<organism evidence="1 4">
    <name type="scientific">Pectobacterium parmentieri</name>
    <dbReference type="NCBI Taxonomy" id="1905730"/>
    <lineage>
        <taxon>Bacteria</taxon>
        <taxon>Pseudomonadati</taxon>
        <taxon>Pseudomonadota</taxon>
        <taxon>Gammaproteobacteria</taxon>
        <taxon>Enterobacterales</taxon>
        <taxon>Pectobacteriaceae</taxon>
        <taxon>Pectobacterium</taxon>
    </lineage>
</organism>
<dbReference type="EMBL" id="WABS01000031">
    <property type="protein sequence ID" value="MBI0555842.1"/>
    <property type="molecule type" value="Genomic_DNA"/>
</dbReference>
<protein>
    <submittedName>
        <fullName evidence="1">Uncharacterized protein</fullName>
    </submittedName>
</protein>
<evidence type="ECO:0000313" key="2">
    <source>
        <dbReference type="EMBL" id="MBI0555842.1"/>
    </source>
</evidence>
<dbReference type="KEGG" id="pec:W5S_4647"/>
<dbReference type="RefSeq" id="WP_014702063.1">
    <property type="nucleotide sequence ID" value="NC_017845.1"/>
</dbReference>
<reference evidence="3 5" key="3">
    <citation type="journal article" date="2018" name="BMC Genomics">
        <title>High genomic variability in the plant pathogenic bacterium Pectobacterium parmentieri deciphered from de novo assembled complete genomes.</title>
        <authorList>
            <person name="Zoledowska S."/>
            <person name="Motyka-Pomagruk A."/>
            <person name="Sledz W."/>
            <person name="Mengoni A."/>
            <person name="Lojkowska E."/>
        </authorList>
    </citation>
    <scope>NUCLEOTIDE SEQUENCE [LARGE SCALE GENOMIC DNA]</scope>
    <source>
        <strain evidence="3 5">IFB5626</strain>
    </source>
</reference>
<evidence type="ECO:0000313" key="1">
    <source>
        <dbReference type="EMBL" id="AFI92693.1"/>
    </source>
</evidence>
<dbReference type="EMBL" id="CP003415">
    <property type="protein sequence ID" value="AFI92693.1"/>
    <property type="molecule type" value="Genomic_DNA"/>
</dbReference>
<reference evidence="6" key="4">
    <citation type="submission" date="2023-07" db="EMBL/GenBank/DDBJ databases">
        <title>Identification of Pectobacterium versatile causing blackleg of potato from New York State with a whole genome sequencing approach.</title>
        <authorList>
            <person name="Ma X."/>
            <person name="Swingle B."/>
        </authorList>
    </citation>
    <scope>NUCLEOTIDE SEQUENCE [LARGE SCALE GENOMIC DNA]</scope>
    <source>
        <strain evidence="6">NY1588A</strain>
    </source>
</reference>
<dbReference type="EMBL" id="PSZG01000001">
    <property type="protein sequence ID" value="RKO78401.1"/>
    <property type="molecule type" value="Genomic_DNA"/>
</dbReference>
<evidence type="ECO:0000313" key="3">
    <source>
        <dbReference type="EMBL" id="RKO78401.1"/>
    </source>
</evidence>
<reference evidence="2" key="5">
    <citation type="submission" date="2024-05" db="EMBL/GenBank/DDBJ databases">
        <title>Identification of Pectobacterium versatile causing blackleg of potato from New York State with a whole genome sequencing approach.</title>
        <authorList>
            <person name="Ma X."/>
            <person name="Swingle B."/>
        </authorList>
    </citation>
    <scope>NUCLEOTIDE SEQUENCE</scope>
    <source>
        <strain evidence="2">NY1588A</strain>
    </source>
</reference>
<evidence type="ECO:0000313" key="5">
    <source>
        <dbReference type="Proteomes" id="UP000269665"/>
    </source>
</evidence>